<dbReference type="InterPro" id="IPR044063">
    <property type="entry name" value="ZF_RING_GID"/>
</dbReference>
<dbReference type="Pfam" id="PF10607">
    <property type="entry name" value="CTLH"/>
    <property type="match status" value="1"/>
</dbReference>
<keyword evidence="6" id="KW-0862">Zinc</keyword>
<dbReference type="GO" id="GO:0008270">
    <property type="term" value="F:zinc ion binding"/>
    <property type="evidence" value="ECO:0007669"/>
    <property type="project" value="UniProtKB-KW"/>
</dbReference>
<comment type="subcellular location">
    <subcellularLocation>
        <location evidence="2">Cytoplasm</location>
    </subcellularLocation>
</comment>
<feature type="compositionally biased region" description="Basic and acidic residues" evidence="11">
    <location>
        <begin position="168"/>
        <end position="180"/>
    </location>
</feature>
<dbReference type="GO" id="GO:0061630">
    <property type="term" value="F:ubiquitin protein ligase activity"/>
    <property type="evidence" value="ECO:0007669"/>
    <property type="project" value="InterPro"/>
</dbReference>
<keyword evidence="5 10" id="KW-0863">Zinc-finger</keyword>
<feature type="domain" description="CTLH" evidence="12">
    <location>
        <begin position="220"/>
        <end position="278"/>
    </location>
</feature>
<keyword evidence="3" id="KW-0963">Cytoplasm</keyword>
<evidence type="ECO:0000256" key="6">
    <source>
        <dbReference type="ARBA" id="ARBA00022833"/>
    </source>
</evidence>
<dbReference type="GO" id="GO:0034657">
    <property type="term" value="C:GID complex"/>
    <property type="evidence" value="ECO:0007669"/>
    <property type="project" value="TreeGrafter"/>
</dbReference>
<dbReference type="GO" id="GO:0005737">
    <property type="term" value="C:cytoplasm"/>
    <property type="evidence" value="ECO:0007669"/>
    <property type="project" value="UniProtKB-SubCell"/>
</dbReference>
<dbReference type="InterPro" id="IPR013144">
    <property type="entry name" value="CRA_dom"/>
</dbReference>
<comment type="function">
    <text evidence="1">Involved in the proteasome-dependent degradation of fructose-1,6-bisphosphatase.</text>
</comment>
<dbReference type="InterPro" id="IPR024964">
    <property type="entry name" value="CTLH/CRA"/>
</dbReference>
<evidence type="ECO:0000256" key="11">
    <source>
        <dbReference type="SAM" id="MobiDB-lite"/>
    </source>
</evidence>
<comment type="similarity">
    <text evidence="7">Belongs to the RMD5/GID2 family.</text>
</comment>
<dbReference type="Pfam" id="PF13445">
    <property type="entry name" value="zf-RING_UBOX"/>
    <property type="match status" value="1"/>
</dbReference>
<dbReference type="FunFam" id="3.30.40.10:FF:000143">
    <property type="entry name" value="Regulator of gluconeogenesis Rmd5"/>
    <property type="match status" value="1"/>
</dbReference>
<sequence>MDALLTAHNTLTTHANLSTTLTTVDHLIDLLQQTRDTIANQPSPSTISAPLQIAKLKGPIRQTFEKVEEDLKEVNKGLNGYQKAWKEKFKGKDGVGMESSGESLGGGGGGGGGGVGLGLGAGSGVASGGLAGQKGLVERAIAMHLLREGKFHVASTFVKEVGAQSRSRNPDDIEEDHSWLDDFTTDSDNVDMDDEQPEDDYEDGELYGPEVIERGYLQRKFAEMYRILDALRNYHNLAPAIHWASVHSDELGARASNLEFELARLRFVELYTSSKDDPKNMDDPDPSFSGPIAALHYARTVFPSFHPRYTREISALLGALAFSPSLPTSPYHTLFSQQTSWETVATLFTTSFTTLLALPSSPPLLTTTNAGVLALPILTKFTQILSRTRSSWTTSHELPVETPLPGNMVFHNIFVCPVSKEQGTEANWPVMLPCGHVLARESLEAHARGKGRCKCPYCPVEFRVEGGGKRVFI</sequence>
<dbReference type="InterPro" id="IPR037683">
    <property type="entry name" value="Rmd5_dRing"/>
</dbReference>
<comment type="caution">
    <text evidence="14">The sequence shown here is derived from an EMBL/GenBank/DDBJ whole genome shotgun (WGS) entry which is preliminary data.</text>
</comment>
<evidence type="ECO:0000259" key="12">
    <source>
        <dbReference type="PROSITE" id="PS50897"/>
    </source>
</evidence>
<dbReference type="Proteomes" id="UP001168146">
    <property type="component" value="Unassembled WGS sequence"/>
</dbReference>
<evidence type="ECO:0000313" key="14">
    <source>
        <dbReference type="EMBL" id="KAK0311798.1"/>
    </source>
</evidence>
<dbReference type="InterPro" id="IPR006594">
    <property type="entry name" value="LisH"/>
</dbReference>
<dbReference type="PROSITE" id="PS51867">
    <property type="entry name" value="ZF_RING_GID"/>
    <property type="match status" value="1"/>
</dbReference>
<evidence type="ECO:0000256" key="1">
    <source>
        <dbReference type="ARBA" id="ARBA00002343"/>
    </source>
</evidence>
<reference evidence="14" key="1">
    <citation type="submission" date="2021-12" db="EMBL/GenBank/DDBJ databases">
        <title>Black yeast isolated from Biological Soil Crust.</title>
        <authorList>
            <person name="Kurbessoian T."/>
        </authorList>
    </citation>
    <scope>NUCLEOTIDE SEQUENCE</scope>
    <source>
        <strain evidence="14">CCFEE 5208</strain>
    </source>
</reference>
<dbReference type="InterPro" id="IPR045098">
    <property type="entry name" value="Fyv10_fam"/>
</dbReference>
<protein>
    <recommendedName>
        <fullName evidence="9">GID complex catalytic subunit 2</fullName>
    </recommendedName>
    <alternativeName>
        <fullName evidence="8">Glucose-induced degradation protein 2</fullName>
    </alternativeName>
</protein>
<dbReference type="PANTHER" id="PTHR12170:SF3">
    <property type="entry name" value="GH10162P"/>
    <property type="match status" value="1"/>
</dbReference>
<keyword evidence="4" id="KW-0479">Metal-binding</keyword>
<evidence type="ECO:0000256" key="8">
    <source>
        <dbReference type="ARBA" id="ARBA00075398"/>
    </source>
</evidence>
<evidence type="ECO:0000256" key="3">
    <source>
        <dbReference type="ARBA" id="ARBA00022490"/>
    </source>
</evidence>
<accession>A0AAN6J2X4</accession>
<dbReference type="PROSITE" id="PS50896">
    <property type="entry name" value="LISH"/>
    <property type="match status" value="1"/>
</dbReference>
<dbReference type="CDD" id="cd16652">
    <property type="entry name" value="dRING_Rmd5p-like"/>
    <property type="match status" value="1"/>
</dbReference>
<dbReference type="AlphaFoldDB" id="A0AAN6J2X4"/>
<dbReference type="PANTHER" id="PTHR12170">
    <property type="entry name" value="MACROPHAGE ERYTHROBLAST ATTACHER-RELATED"/>
    <property type="match status" value="1"/>
</dbReference>
<evidence type="ECO:0000256" key="10">
    <source>
        <dbReference type="PROSITE-ProRule" id="PRU01215"/>
    </source>
</evidence>
<feature type="domain" description="RING-Gid-type" evidence="13">
    <location>
        <begin position="416"/>
        <end position="458"/>
    </location>
</feature>
<evidence type="ECO:0000256" key="7">
    <source>
        <dbReference type="ARBA" id="ARBA00061136"/>
    </source>
</evidence>
<dbReference type="SMART" id="SM00757">
    <property type="entry name" value="CRA"/>
    <property type="match status" value="1"/>
</dbReference>
<evidence type="ECO:0000256" key="9">
    <source>
        <dbReference type="ARBA" id="ARBA00080744"/>
    </source>
</evidence>
<dbReference type="InterPro" id="IPR006595">
    <property type="entry name" value="CTLH_C"/>
</dbReference>
<feature type="zinc finger region" description="RING-Gid-type" evidence="10">
    <location>
        <begin position="416"/>
        <end position="458"/>
    </location>
</feature>
<evidence type="ECO:0000256" key="2">
    <source>
        <dbReference type="ARBA" id="ARBA00004496"/>
    </source>
</evidence>
<evidence type="ECO:0000256" key="5">
    <source>
        <dbReference type="ARBA" id="ARBA00022771"/>
    </source>
</evidence>
<evidence type="ECO:0000313" key="15">
    <source>
        <dbReference type="Proteomes" id="UP001168146"/>
    </source>
</evidence>
<dbReference type="GO" id="GO:0005634">
    <property type="term" value="C:nucleus"/>
    <property type="evidence" value="ECO:0007669"/>
    <property type="project" value="TreeGrafter"/>
</dbReference>
<feature type="compositionally biased region" description="Acidic residues" evidence="11">
    <location>
        <begin position="183"/>
        <end position="205"/>
    </location>
</feature>
<organism evidence="14 15">
    <name type="scientific">Friedmanniomyces endolithicus</name>
    <dbReference type="NCBI Taxonomy" id="329885"/>
    <lineage>
        <taxon>Eukaryota</taxon>
        <taxon>Fungi</taxon>
        <taxon>Dikarya</taxon>
        <taxon>Ascomycota</taxon>
        <taxon>Pezizomycotina</taxon>
        <taxon>Dothideomycetes</taxon>
        <taxon>Dothideomycetidae</taxon>
        <taxon>Mycosphaerellales</taxon>
        <taxon>Teratosphaeriaceae</taxon>
        <taxon>Friedmanniomyces</taxon>
    </lineage>
</organism>
<dbReference type="Gene3D" id="3.30.40.10">
    <property type="entry name" value="Zinc/RING finger domain, C3HC4 (zinc finger)"/>
    <property type="match status" value="1"/>
</dbReference>
<dbReference type="InterPro" id="IPR027370">
    <property type="entry name" value="Znf-RING_euk"/>
</dbReference>
<dbReference type="SUPFAM" id="SSF57850">
    <property type="entry name" value="RING/U-box"/>
    <property type="match status" value="1"/>
</dbReference>
<dbReference type="EMBL" id="JASUXU010000067">
    <property type="protein sequence ID" value="KAK0311798.1"/>
    <property type="molecule type" value="Genomic_DNA"/>
</dbReference>
<gene>
    <name evidence="14" type="ORF">LTR82_014170</name>
</gene>
<name>A0AAN6J2X4_9PEZI</name>
<feature type="region of interest" description="Disordered" evidence="11">
    <location>
        <begin position="163"/>
        <end position="205"/>
    </location>
</feature>
<dbReference type="GO" id="GO:0043161">
    <property type="term" value="P:proteasome-mediated ubiquitin-dependent protein catabolic process"/>
    <property type="evidence" value="ECO:0007669"/>
    <property type="project" value="InterPro"/>
</dbReference>
<dbReference type="PROSITE" id="PS50897">
    <property type="entry name" value="CTLH"/>
    <property type="match status" value="1"/>
</dbReference>
<evidence type="ECO:0000256" key="4">
    <source>
        <dbReference type="ARBA" id="ARBA00022723"/>
    </source>
</evidence>
<dbReference type="InterPro" id="IPR013083">
    <property type="entry name" value="Znf_RING/FYVE/PHD"/>
</dbReference>
<evidence type="ECO:0000259" key="13">
    <source>
        <dbReference type="PROSITE" id="PS51867"/>
    </source>
</evidence>
<proteinExistence type="inferred from homology"/>